<gene>
    <name evidence="4" type="ORF">BpHYR1_003229</name>
</gene>
<evidence type="ECO:0000313" key="4">
    <source>
        <dbReference type="EMBL" id="RNA34368.1"/>
    </source>
</evidence>
<dbReference type="OrthoDB" id="9374162at2759"/>
<dbReference type="InterPro" id="IPR038765">
    <property type="entry name" value="Papain-like_cys_pep_sf"/>
</dbReference>
<dbReference type="Pfam" id="PF00648">
    <property type="entry name" value="Peptidase_C2"/>
    <property type="match status" value="1"/>
</dbReference>
<dbReference type="GO" id="GO:0004198">
    <property type="term" value="F:calcium-dependent cysteine-type endopeptidase activity"/>
    <property type="evidence" value="ECO:0007669"/>
    <property type="project" value="InterPro"/>
</dbReference>
<keyword evidence="5" id="KW-1185">Reference proteome</keyword>
<feature type="region of interest" description="Disordered" evidence="2">
    <location>
        <begin position="138"/>
        <end position="187"/>
    </location>
</feature>
<feature type="non-terminal residue" evidence="4">
    <location>
        <position position="276"/>
    </location>
</feature>
<comment type="caution">
    <text evidence="1">Lacks conserved residue(s) required for the propagation of feature annotation.</text>
</comment>
<dbReference type="Proteomes" id="UP000276133">
    <property type="component" value="Unassembled WGS sequence"/>
</dbReference>
<dbReference type="InterPro" id="IPR001300">
    <property type="entry name" value="Peptidase_C2_calpain_cat"/>
</dbReference>
<dbReference type="GO" id="GO:0006508">
    <property type="term" value="P:proteolysis"/>
    <property type="evidence" value="ECO:0007669"/>
    <property type="project" value="InterPro"/>
</dbReference>
<protein>
    <submittedName>
        <fullName evidence="4">Androglobin-like isoform X17</fullName>
    </submittedName>
</protein>
<sequence>MKIFFQIALYSLYNIGAWRKIIVDDLIPVDEKGEMLLPQTTIQGELWPILLTKALLKIISLDFNPSDSASEFNDANVITCLTGWLPEPLPLRFGHMSEVWKFLKETLPKYQWPDDKPKNQLDDDQTLLIDSSEIKDDNLDKDARSDQKLNKKAKDAKSISSKDTKMQHKKDQKDKKGKSMNDEPALDENFAPEFPEMVVFASFTDLPLNKLSASTEVADRREKLRKYNLIHDFSNPVWITCTRDVPLNPPPPPEKIPVWKTIRQKKKHVVPSDEPI</sequence>
<evidence type="ECO:0000313" key="5">
    <source>
        <dbReference type="Proteomes" id="UP000276133"/>
    </source>
</evidence>
<comment type="caution">
    <text evidence="4">The sequence shown here is derived from an EMBL/GenBank/DDBJ whole genome shotgun (WGS) entry which is preliminary data.</text>
</comment>
<proteinExistence type="predicted"/>
<dbReference type="STRING" id="10195.A0A3M7SFM6"/>
<evidence type="ECO:0000256" key="1">
    <source>
        <dbReference type="PROSITE-ProRule" id="PRU00239"/>
    </source>
</evidence>
<dbReference type="PROSITE" id="PS50203">
    <property type="entry name" value="CALPAIN_CAT"/>
    <property type="match status" value="1"/>
</dbReference>
<dbReference type="SUPFAM" id="SSF54001">
    <property type="entry name" value="Cysteine proteinases"/>
    <property type="match status" value="1"/>
</dbReference>
<dbReference type="InterPro" id="IPR053033">
    <property type="entry name" value="Androglobin-like"/>
</dbReference>
<dbReference type="EMBL" id="REGN01001490">
    <property type="protein sequence ID" value="RNA34368.1"/>
    <property type="molecule type" value="Genomic_DNA"/>
</dbReference>
<feature type="compositionally biased region" description="Basic and acidic residues" evidence="2">
    <location>
        <begin position="138"/>
        <end position="181"/>
    </location>
</feature>
<organism evidence="4 5">
    <name type="scientific">Brachionus plicatilis</name>
    <name type="common">Marine rotifer</name>
    <name type="synonym">Brachionus muelleri</name>
    <dbReference type="NCBI Taxonomy" id="10195"/>
    <lineage>
        <taxon>Eukaryota</taxon>
        <taxon>Metazoa</taxon>
        <taxon>Spiralia</taxon>
        <taxon>Gnathifera</taxon>
        <taxon>Rotifera</taxon>
        <taxon>Eurotatoria</taxon>
        <taxon>Monogononta</taxon>
        <taxon>Pseudotrocha</taxon>
        <taxon>Ploima</taxon>
        <taxon>Brachionidae</taxon>
        <taxon>Brachionus</taxon>
    </lineage>
</organism>
<evidence type="ECO:0000256" key="2">
    <source>
        <dbReference type="SAM" id="MobiDB-lite"/>
    </source>
</evidence>
<name>A0A3M7SFM6_BRAPC</name>
<dbReference type="PANTHER" id="PTHR46298">
    <property type="entry name" value="ANDROGLOBIN"/>
    <property type="match status" value="1"/>
</dbReference>
<dbReference type="PANTHER" id="PTHR46298:SF1">
    <property type="entry name" value="ANDROGLOBIN"/>
    <property type="match status" value="1"/>
</dbReference>
<reference evidence="4 5" key="1">
    <citation type="journal article" date="2018" name="Sci. Rep.">
        <title>Genomic signatures of local adaptation to the degree of environmental predictability in rotifers.</title>
        <authorList>
            <person name="Franch-Gras L."/>
            <person name="Hahn C."/>
            <person name="Garcia-Roger E.M."/>
            <person name="Carmona M.J."/>
            <person name="Serra M."/>
            <person name="Gomez A."/>
        </authorList>
    </citation>
    <scope>NUCLEOTIDE SEQUENCE [LARGE SCALE GENOMIC DNA]</scope>
    <source>
        <strain evidence="4">HYR1</strain>
    </source>
</reference>
<accession>A0A3M7SFM6</accession>
<dbReference type="AlphaFoldDB" id="A0A3M7SFM6"/>
<feature type="domain" description="Calpain catalytic" evidence="3">
    <location>
        <begin position="1"/>
        <end position="103"/>
    </location>
</feature>
<evidence type="ECO:0000259" key="3">
    <source>
        <dbReference type="PROSITE" id="PS50203"/>
    </source>
</evidence>